<feature type="non-terminal residue" evidence="1">
    <location>
        <position position="1"/>
    </location>
</feature>
<sequence length="133" mass="15266">QALKVRSRSRDCLWQIQLNGDESVQAEIVNAGFIGVMIIAISAAGGSEEDETDETYDWLKTSPNSCIICVKAENQMYLTEELLFHLNQYLEGYVKKKWKKKEPMKKLNHSQLIINQEGMNMKKQGIMQKMPNL</sequence>
<name>A0A5J4UG20_9EUKA</name>
<gene>
    <name evidence="1" type="ORF">EZS28_034767</name>
</gene>
<reference evidence="1 2" key="1">
    <citation type="submission" date="2019-03" db="EMBL/GenBank/DDBJ databases">
        <title>Single cell metagenomics reveals metabolic interactions within the superorganism composed of flagellate Streblomastix strix and complex community of Bacteroidetes bacteria on its surface.</title>
        <authorList>
            <person name="Treitli S.C."/>
            <person name="Kolisko M."/>
            <person name="Husnik F."/>
            <person name="Keeling P."/>
            <person name="Hampl V."/>
        </authorList>
    </citation>
    <scope>NUCLEOTIDE SEQUENCE [LARGE SCALE GENOMIC DNA]</scope>
    <source>
        <strain evidence="1">ST1C</strain>
    </source>
</reference>
<dbReference type="EMBL" id="SNRW01016108">
    <property type="protein sequence ID" value="KAA6369706.1"/>
    <property type="molecule type" value="Genomic_DNA"/>
</dbReference>
<evidence type="ECO:0000313" key="2">
    <source>
        <dbReference type="Proteomes" id="UP000324800"/>
    </source>
</evidence>
<accession>A0A5J4UG20</accession>
<protein>
    <submittedName>
        <fullName evidence="1">Uncharacterized protein</fullName>
    </submittedName>
</protein>
<comment type="caution">
    <text evidence="1">The sequence shown here is derived from an EMBL/GenBank/DDBJ whole genome shotgun (WGS) entry which is preliminary data.</text>
</comment>
<organism evidence="1 2">
    <name type="scientific">Streblomastix strix</name>
    <dbReference type="NCBI Taxonomy" id="222440"/>
    <lineage>
        <taxon>Eukaryota</taxon>
        <taxon>Metamonada</taxon>
        <taxon>Preaxostyla</taxon>
        <taxon>Oxymonadida</taxon>
        <taxon>Streblomastigidae</taxon>
        <taxon>Streblomastix</taxon>
    </lineage>
</organism>
<proteinExistence type="predicted"/>
<dbReference type="Proteomes" id="UP000324800">
    <property type="component" value="Unassembled WGS sequence"/>
</dbReference>
<evidence type="ECO:0000313" key="1">
    <source>
        <dbReference type="EMBL" id="KAA6369706.1"/>
    </source>
</evidence>
<dbReference type="AlphaFoldDB" id="A0A5J4UG20"/>